<evidence type="ECO:0000313" key="2">
    <source>
        <dbReference type="EMBL" id="KAF3184556.1"/>
    </source>
</evidence>
<sequence>MKFTTVSACLLSTAILTSAAPVAVLKVENGIQGLSSAMPRDIPHPVLIDIEKRGGPGEFHNPDVEWLNKFLGGLNGFFDGMSRFFAGQR</sequence>
<feature type="signal peptide" evidence="1">
    <location>
        <begin position="1"/>
        <end position="19"/>
    </location>
</feature>
<keyword evidence="1" id="KW-0732">Signal</keyword>
<evidence type="ECO:0000313" key="6">
    <source>
        <dbReference type="Proteomes" id="UP000483672"/>
    </source>
</evidence>
<evidence type="ECO:0000256" key="1">
    <source>
        <dbReference type="SAM" id="SignalP"/>
    </source>
</evidence>
<feature type="chain" id="PRO_5041172495" evidence="1">
    <location>
        <begin position="20"/>
        <end position="89"/>
    </location>
</feature>
<evidence type="ECO:0000313" key="3">
    <source>
        <dbReference type="EMBL" id="KAF3215357.1"/>
    </source>
</evidence>
<dbReference type="EMBL" id="WIWT01000002">
    <property type="protein sequence ID" value="KAF3223054.1"/>
    <property type="molecule type" value="Genomic_DNA"/>
</dbReference>
<dbReference type="Proteomes" id="UP000479691">
    <property type="component" value="Unassembled WGS sequence"/>
</dbReference>
<dbReference type="EMBL" id="WIPF01000068">
    <property type="protein sequence ID" value="KAF3215357.1"/>
    <property type="molecule type" value="Genomic_DNA"/>
</dbReference>
<protein>
    <submittedName>
        <fullName evidence="4">Uncharacterized protein</fullName>
    </submittedName>
</protein>
<comment type="caution">
    <text evidence="4">The sequence shown here is derived from an EMBL/GenBank/DDBJ whole genome shotgun (WGS) entry which is preliminary data.</text>
</comment>
<accession>A0A6G1M074</accession>
<gene>
    <name evidence="3" type="ORF">TWF191_009336</name>
    <name evidence="4" type="ORF">TWF679_004252</name>
    <name evidence="2" type="ORF">TWF788_005257</name>
</gene>
<dbReference type="Proteomes" id="UP000483672">
    <property type="component" value="Unassembled WGS sequence"/>
</dbReference>
<name>A0A6G1M074_ORBOL</name>
<evidence type="ECO:0000313" key="7">
    <source>
        <dbReference type="Proteomes" id="UP000614610"/>
    </source>
</evidence>
<evidence type="ECO:0000313" key="4">
    <source>
        <dbReference type="EMBL" id="KAF3223054.1"/>
    </source>
</evidence>
<proteinExistence type="predicted"/>
<dbReference type="OrthoDB" id="5280049at2759"/>
<evidence type="ECO:0000313" key="5">
    <source>
        <dbReference type="Proteomes" id="UP000479691"/>
    </source>
</evidence>
<dbReference type="EMBL" id="JAABOE010000024">
    <property type="protein sequence ID" value="KAF3184556.1"/>
    <property type="molecule type" value="Genomic_DNA"/>
</dbReference>
<reference evidence="5 6" key="1">
    <citation type="submission" date="2019-06" db="EMBL/GenBank/DDBJ databases">
        <authorList>
            <person name="Palmer J.M."/>
        </authorList>
    </citation>
    <scope>NUCLEOTIDE SEQUENCE</scope>
    <source>
        <strain evidence="3 6">TWF191</strain>
        <strain evidence="4">TWF679</strain>
        <strain evidence="2 5">TWF788</strain>
    </source>
</reference>
<dbReference type="Proteomes" id="UP000614610">
    <property type="component" value="Unassembled WGS sequence"/>
</dbReference>
<organism evidence="4 7">
    <name type="scientific">Orbilia oligospora</name>
    <name type="common">Nematode-trapping fungus</name>
    <name type="synonym">Arthrobotrys oligospora</name>
    <dbReference type="NCBI Taxonomy" id="2813651"/>
    <lineage>
        <taxon>Eukaryota</taxon>
        <taxon>Fungi</taxon>
        <taxon>Dikarya</taxon>
        <taxon>Ascomycota</taxon>
        <taxon>Pezizomycotina</taxon>
        <taxon>Orbiliomycetes</taxon>
        <taxon>Orbiliales</taxon>
        <taxon>Orbiliaceae</taxon>
        <taxon>Orbilia</taxon>
    </lineage>
</organism>
<dbReference type="AlphaFoldDB" id="A0A6G1M074"/>